<dbReference type="OrthoDB" id="60264at2157"/>
<evidence type="ECO:0000313" key="2">
    <source>
        <dbReference type="EMBL" id="GGP22320.1"/>
    </source>
</evidence>
<dbReference type="InterPro" id="IPR009000">
    <property type="entry name" value="Transl_B-barrel_sf"/>
</dbReference>
<evidence type="ECO:0000313" key="3">
    <source>
        <dbReference type="Proteomes" id="UP000610960"/>
    </source>
</evidence>
<comment type="caution">
    <text evidence="2">The sequence shown here is derived from an EMBL/GenBank/DDBJ whole genome shotgun (WGS) entry which is preliminary data.</text>
</comment>
<accession>A0A830GVV9</accession>
<proteinExistence type="predicted"/>
<dbReference type="RefSeq" id="WP_188597059.1">
    <property type="nucleotide sequence ID" value="NZ_BMNL01000004.1"/>
</dbReference>
<name>A0A830GVV9_9CREN</name>
<dbReference type="SUPFAM" id="SSF50447">
    <property type="entry name" value="Translation proteins"/>
    <property type="match status" value="1"/>
</dbReference>
<evidence type="ECO:0000256" key="1">
    <source>
        <dbReference type="SAM" id="MobiDB-lite"/>
    </source>
</evidence>
<feature type="region of interest" description="Disordered" evidence="1">
    <location>
        <begin position="79"/>
        <end position="102"/>
    </location>
</feature>
<reference evidence="2" key="1">
    <citation type="journal article" date="2014" name="Int. J. Syst. Evol. Microbiol.">
        <title>Complete genome sequence of Corynebacterium casei LMG S-19264T (=DSM 44701T), isolated from a smear-ripened cheese.</title>
        <authorList>
            <consortium name="US DOE Joint Genome Institute (JGI-PGF)"/>
            <person name="Walter F."/>
            <person name="Albersmeier A."/>
            <person name="Kalinowski J."/>
            <person name="Ruckert C."/>
        </authorList>
    </citation>
    <scope>NUCLEOTIDE SEQUENCE</scope>
    <source>
        <strain evidence="2">JCM 10088</strain>
    </source>
</reference>
<sequence length="102" mass="11278">MSLRKIGTVSHVASDGRIVARLTFIPPLGIQVFDYGMKRVGALYDVIGPVKAPYGLIKTSRADPNEVVGKPIYVTAKDLEKRASRENRRERRGGRREAGRGN</sequence>
<dbReference type="InterPro" id="IPR038664">
    <property type="entry name" value="Gar1/Naf1_Cbf5-bd_sf"/>
</dbReference>
<dbReference type="Proteomes" id="UP000610960">
    <property type="component" value="Unassembled WGS sequence"/>
</dbReference>
<reference evidence="2" key="2">
    <citation type="submission" date="2020-09" db="EMBL/GenBank/DDBJ databases">
        <authorList>
            <person name="Sun Q."/>
            <person name="Ohkuma M."/>
        </authorList>
    </citation>
    <scope>NUCLEOTIDE SEQUENCE</scope>
    <source>
        <strain evidence="2">JCM 10088</strain>
    </source>
</reference>
<organism evidence="2 3">
    <name type="scientific">Thermocladium modestius</name>
    <dbReference type="NCBI Taxonomy" id="62609"/>
    <lineage>
        <taxon>Archaea</taxon>
        <taxon>Thermoproteota</taxon>
        <taxon>Thermoprotei</taxon>
        <taxon>Thermoproteales</taxon>
        <taxon>Thermoproteaceae</taxon>
        <taxon>Thermocladium</taxon>
    </lineage>
</organism>
<dbReference type="Gene3D" id="2.40.10.230">
    <property type="entry name" value="Probable tRNA pseudouridine synthase domain"/>
    <property type="match status" value="1"/>
</dbReference>
<dbReference type="AlphaFoldDB" id="A0A830GVV9"/>
<keyword evidence="3" id="KW-1185">Reference proteome</keyword>
<protein>
    <submittedName>
        <fullName evidence="2">H/ACA RNA-protein complex protein Gar1</fullName>
    </submittedName>
</protein>
<gene>
    <name evidence="2" type="ORF">GCM10007981_17910</name>
</gene>
<dbReference type="EMBL" id="BMNL01000004">
    <property type="protein sequence ID" value="GGP22320.1"/>
    <property type="molecule type" value="Genomic_DNA"/>
</dbReference>